<dbReference type="InterPro" id="IPR007645">
    <property type="entry name" value="RNA_pol_Rpb2_3"/>
</dbReference>
<dbReference type="Pfam" id="PF00562">
    <property type="entry name" value="RNA_pol_Rpb2_6"/>
    <property type="match status" value="1"/>
</dbReference>
<dbReference type="InterPro" id="IPR014724">
    <property type="entry name" value="RNA_pol_RPB2_OB-fold"/>
</dbReference>
<organism evidence="20">
    <name type="scientific">Nephromyces sp. ex Molgula occidentalis</name>
    <dbReference type="NCBI Taxonomy" id="2544991"/>
    <lineage>
        <taxon>Eukaryota</taxon>
        <taxon>Sar</taxon>
        <taxon>Alveolata</taxon>
        <taxon>Apicomplexa</taxon>
        <taxon>Aconoidasida</taxon>
        <taxon>Nephromycida</taxon>
        <taxon>Nephromyces</taxon>
    </lineage>
</organism>
<feature type="domain" description="RNA polymerase Rpb2" evidence="19">
    <location>
        <begin position="371"/>
        <end position="424"/>
    </location>
</feature>
<evidence type="ECO:0000256" key="4">
    <source>
        <dbReference type="ARBA" id="ARBA00012418"/>
    </source>
</evidence>
<name>A0A5C1H8B6_9APIC</name>
<evidence type="ECO:0000259" key="18">
    <source>
        <dbReference type="Pfam" id="PF04560"/>
    </source>
</evidence>
<keyword evidence="7" id="KW-0934">Plastid</keyword>
<keyword evidence="6 20" id="KW-0240">DNA-directed RNA polymerase</keyword>
<dbReference type="Pfam" id="PF04565">
    <property type="entry name" value="RNA_pol_Rpb2_3"/>
    <property type="match status" value="1"/>
</dbReference>
<dbReference type="Pfam" id="PF04560">
    <property type="entry name" value="RNA_pol_Rpb2_7"/>
    <property type="match status" value="1"/>
</dbReference>
<keyword evidence="9" id="KW-0548">Nucleotidyltransferase</keyword>
<dbReference type="GO" id="GO:0003677">
    <property type="term" value="F:DNA binding"/>
    <property type="evidence" value="ECO:0007669"/>
    <property type="project" value="InterPro"/>
</dbReference>
<dbReference type="Gene3D" id="2.30.150.10">
    <property type="entry name" value="DNA-directed RNA polymerase, beta subunit, external 1 domain"/>
    <property type="match status" value="1"/>
</dbReference>
<gene>
    <name evidence="20" type="primary">rpoB</name>
</gene>
<dbReference type="GO" id="GO:0000428">
    <property type="term" value="C:DNA-directed RNA polymerase complex"/>
    <property type="evidence" value="ECO:0007669"/>
    <property type="project" value="UniProtKB-KW"/>
</dbReference>
<proteinExistence type="inferred from homology"/>
<evidence type="ECO:0000256" key="1">
    <source>
        <dbReference type="ARBA" id="ARBA00004026"/>
    </source>
</evidence>
<dbReference type="EMBL" id="MK573210">
    <property type="protein sequence ID" value="QEM01872.1"/>
    <property type="molecule type" value="Genomic_DNA"/>
</dbReference>
<dbReference type="Gene3D" id="2.40.50.100">
    <property type="match status" value="1"/>
</dbReference>
<evidence type="ECO:0000256" key="2">
    <source>
        <dbReference type="ARBA" id="ARBA00004467"/>
    </source>
</evidence>
<feature type="domain" description="RNA polymerase Rpb2" evidence="18">
    <location>
        <begin position="971"/>
        <end position="1044"/>
    </location>
</feature>
<evidence type="ECO:0000256" key="12">
    <source>
        <dbReference type="ARBA" id="ARBA00026088"/>
    </source>
</evidence>
<comment type="subunit">
    <text evidence="12">In plastids the minimal PEP RNA polymerase catalytic core is composed of four subunits: alpha, beta, beta', and beta''. When a (nuclear-encoded) sigma factor is associated with the core the holoenzyme is formed, which can initiate transcription.</text>
</comment>
<comment type="similarity">
    <text evidence="3 16">Belongs to the RNA polymerase beta chain family.</text>
</comment>
<evidence type="ECO:0000256" key="5">
    <source>
        <dbReference type="ARBA" id="ARBA00021955"/>
    </source>
</evidence>
<evidence type="ECO:0000256" key="10">
    <source>
        <dbReference type="ARBA" id="ARBA00022887"/>
    </source>
</evidence>
<evidence type="ECO:0000256" key="9">
    <source>
        <dbReference type="ARBA" id="ARBA00022695"/>
    </source>
</evidence>
<evidence type="ECO:0000259" key="17">
    <source>
        <dbReference type="Pfam" id="PF00562"/>
    </source>
</evidence>
<dbReference type="InterPro" id="IPR037034">
    <property type="entry name" value="RNA_pol_Rpb2_2_sf"/>
</dbReference>
<dbReference type="GO" id="GO:0003899">
    <property type="term" value="F:DNA-directed RNA polymerase activity"/>
    <property type="evidence" value="ECO:0007669"/>
    <property type="project" value="UniProtKB-EC"/>
</dbReference>
<dbReference type="Gene3D" id="2.40.50.150">
    <property type="match status" value="1"/>
</dbReference>
<evidence type="ECO:0000256" key="6">
    <source>
        <dbReference type="ARBA" id="ARBA00022478"/>
    </source>
</evidence>
<dbReference type="PANTHER" id="PTHR20856">
    <property type="entry name" value="DNA-DIRECTED RNA POLYMERASE I SUBUNIT 2"/>
    <property type="match status" value="1"/>
</dbReference>
<reference evidence="20" key="1">
    <citation type="journal article" date="2019" name="Genome Biol. Evol.">
        <title>Nephromyces represents a diverse and novel lineage of the Apicomplexa that has retained apicoplasts.</title>
        <authorList>
            <person name="Munoz-Gomez S.A."/>
            <person name="Durnin K."/>
            <person name="Eme L."/>
            <person name="Paight C."/>
            <person name="Lane C.E."/>
            <person name="Saffo M.B."/>
            <person name="Slamovits C.H."/>
        </authorList>
    </citation>
    <scope>NUCLEOTIDE SEQUENCE</scope>
    <source>
        <strain evidence="20">705</strain>
    </source>
</reference>
<dbReference type="InterPro" id="IPR037033">
    <property type="entry name" value="DNA-dir_RNAP_su2_hyb_sf"/>
</dbReference>
<feature type="domain" description="DNA-directed RNA polymerase subunit 2 hybrid-binding" evidence="17">
    <location>
        <begin position="570"/>
        <end position="968"/>
    </location>
</feature>
<evidence type="ECO:0000256" key="7">
    <source>
        <dbReference type="ARBA" id="ARBA00022640"/>
    </source>
</evidence>
<dbReference type="Gene3D" id="3.90.1110.10">
    <property type="entry name" value="RNA polymerase Rpb2, domain 2"/>
    <property type="match status" value="1"/>
</dbReference>
<dbReference type="EC" id="2.7.7.6" evidence="4"/>
<dbReference type="InterPro" id="IPR015712">
    <property type="entry name" value="DNA-dir_RNA_pol_su2"/>
</dbReference>
<evidence type="ECO:0000256" key="13">
    <source>
        <dbReference type="ARBA" id="ARBA00031090"/>
    </source>
</evidence>
<dbReference type="AlphaFoldDB" id="A0A5C1H8B6"/>
<keyword evidence="11" id="KW-0804">Transcription</keyword>
<evidence type="ECO:0000313" key="20">
    <source>
        <dbReference type="EMBL" id="QEM01872.1"/>
    </source>
</evidence>
<sequence length="1063" mass="124151">MYSILPFSVKNTETLTDNYIKFLKFNLFKKVYIILSNILININTQNFFLKFDFKNLQFNTNQYDIKNINYINTKFNPYYQVNIPIKLKNLTNLKIFNFNFNLLQFPKLDFQGNIILNGLKKTFISKLKRDFGIYFTKTSSIYKASIIFEFNKIITITLTKNNEIKISDFTNKISVDFITFMHFIGISNKEIINFSRYGNSIFLKTWLKKNKIQYKIISENILINLKNLKKLASNFITLNSEFNKNFSNLYAFKISSLIKFKTKQKLDNRFGFNFRDQFIYLFKDLINILDLLIDLKFNKISLNDLDHFGNKKLEVLIDLIINQVDFILEKRIKFLITNLQKSDINLNKFLSTINNYTLNFKEQFNIHPLIQYLDQTNSLSEITHKFKINKSSNLKEITLREIRFSELGKLCLIDTSEGINSGLIVYWPLNILKDKYGDFKTPFKFKTKPFKSFKINSLNSLSQEKINLQLDNLYLKKNLNFNKFNSLQFYKNNFETNSFNLNNFISINKSEIFSFAENLIPFMFFNDPIRSLMGAKMQTQSLPLIYKQKPLILTGNEKLITRKNNNVIYALQEGIVTFSTSYKIVIRDLFNREVSYYLSNYKFSNQHTIINYTPIVWVGERVALGQCIAITEEFKDNEFSIGNNIFILYGSLIGYDFEDAVIINKNLITNNIFSSLHIDCYEINLSFSKKDTPEITSFNIPKYNKYLKRNLDKFGISKEGTKLLENDLLVAKFNFNEIPSYTEALNKFLFTLFGYKLRNIKDTSICISSGNSGRLIKLEMFSNKKKLSNNNYLKLRFFISKQRLLEVGDKLCGRYGNKGVISYISNPVDLPYTEDSLSPDIITSSIGVPSRMNLGQLFETFLSMNWFYLDKRLLIDNNLNSNFGSNYLKSLVYNYTTETNFYNSSIINSYLAGKTFLRDGKTGNILKGSFLFGSSFYTKLIHMVKDKIHYRTIGPYSTITQQPLKGKSNQGGQRFGEMEVWALEAFGAAYNLKELFSIKSDDILSRLNLQEYLLFNYSLKNSNIPESFYLMLNELKGLTLNIESYIISDINKNLFFSTDTFSK</sequence>
<evidence type="ECO:0000256" key="15">
    <source>
        <dbReference type="ARBA" id="ARBA00048552"/>
    </source>
</evidence>
<dbReference type="GO" id="GO:0032549">
    <property type="term" value="F:ribonucleoside binding"/>
    <property type="evidence" value="ECO:0007669"/>
    <property type="project" value="InterPro"/>
</dbReference>
<dbReference type="InterPro" id="IPR007641">
    <property type="entry name" value="RNA_pol_Rpb2_7"/>
</dbReference>
<accession>A0A5C1H8B6</accession>
<dbReference type="InterPro" id="IPR042107">
    <property type="entry name" value="DNA-dir_RNA_pol_bsu_ext_1_sf"/>
</dbReference>
<comment type="catalytic activity">
    <reaction evidence="15">
        <text>RNA(n) + a ribonucleoside 5'-triphosphate = RNA(n+1) + diphosphate</text>
        <dbReference type="Rhea" id="RHEA:21248"/>
        <dbReference type="Rhea" id="RHEA-COMP:14527"/>
        <dbReference type="Rhea" id="RHEA-COMP:17342"/>
        <dbReference type="ChEBI" id="CHEBI:33019"/>
        <dbReference type="ChEBI" id="CHEBI:61557"/>
        <dbReference type="ChEBI" id="CHEBI:140395"/>
        <dbReference type="EC" id="2.7.7.6"/>
    </reaction>
</comment>
<keyword evidence="8" id="KW-0808">Transferase</keyword>
<protein>
    <recommendedName>
        <fullName evidence="5">DNA-directed RNA polymerase subunit beta</fullName>
        <ecNumber evidence="4">2.7.7.6</ecNumber>
    </recommendedName>
    <alternativeName>
        <fullName evidence="14">PEP</fullName>
    </alternativeName>
    <alternativeName>
        <fullName evidence="13">Plastid-encoded RNA polymerase subunit beta</fullName>
    </alternativeName>
</protein>
<evidence type="ECO:0000256" key="14">
    <source>
        <dbReference type="ARBA" id="ARBA00032782"/>
    </source>
</evidence>
<comment type="subcellular location">
    <subcellularLocation>
        <location evidence="2">Plastid</location>
        <location evidence="2">Apicoplast</location>
    </subcellularLocation>
</comment>
<evidence type="ECO:0000256" key="11">
    <source>
        <dbReference type="ARBA" id="ARBA00023163"/>
    </source>
</evidence>
<dbReference type="SUPFAM" id="SSF64484">
    <property type="entry name" value="beta and beta-prime subunits of DNA dependent RNA-polymerase"/>
    <property type="match status" value="1"/>
</dbReference>
<evidence type="ECO:0000256" key="8">
    <source>
        <dbReference type="ARBA" id="ARBA00022679"/>
    </source>
</evidence>
<dbReference type="InterPro" id="IPR007120">
    <property type="entry name" value="DNA-dir_RNAP_su2_dom"/>
</dbReference>
<evidence type="ECO:0000259" key="19">
    <source>
        <dbReference type="Pfam" id="PF04565"/>
    </source>
</evidence>
<dbReference type="GO" id="GO:0006351">
    <property type="term" value="P:DNA-templated transcription"/>
    <property type="evidence" value="ECO:0007669"/>
    <property type="project" value="InterPro"/>
</dbReference>
<evidence type="ECO:0000256" key="3">
    <source>
        <dbReference type="ARBA" id="ARBA00006835"/>
    </source>
</evidence>
<dbReference type="Gene3D" id="3.90.1100.10">
    <property type="match status" value="1"/>
</dbReference>
<comment type="function">
    <text evidence="1">DNA-dependent RNA polymerase catalyzes the transcription of DNA into RNA using the four ribonucleoside triphosphates as substrates.</text>
</comment>
<keyword evidence="10" id="KW-0933">Apicoplast</keyword>
<evidence type="ECO:0000256" key="16">
    <source>
        <dbReference type="RuleBase" id="RU000434"/>
    </source>
</evidence>
<dbReference type="GO" id="GO:0020011">
    <property type="term" value="C:apicoplast"/>
    <property type="evidence" value="ECO:0007669"/>
    <property type="project" value="UniProtKB-SubCell"/>
</dbReference>
<dbReference type="Gene3D" id="2.40.270.10">
    <property type="entry name" value="DNA-directed RNA polymerase, subunit 2, domain 6"/>
    <property type="match status" value="2"/>
</dbReference>
<dbReference type="Gene3D" id="3.90.1800.10">
    <property type="entry name" value="RNA polymerase alpha subunit dimerisation domain"/>
    <property type="match status" value="1"/>
</dbReference>